<dbReference type="EMBL" id="DACWHX010000011">
    <property type="protein sequence ID" value="HAU1880635.1"/>
    <property type="molecule type" value="Genomic_DNA"/>
</dbReference>
<dbReference type="GeneID" id="57036102"/>
<evidence type="ECO:0000256" key="3">
    <source>
        <dbReference type="ARBA" id="ARBA00022475"/>
    </source>
</evidence>
<reference evidence="8" key="3">
    <citation type="submission" date="2019-10" db="EMBL/GenBank/DDBJ databases">
        <authorList>
            <consortium name="NCBI Pathogen Detection Project"/>
        </authorList>
    </citation>
    <scope>NUCLEOTIDE SEQUENCE</scope>
    <source>
        <strain evidence="8">AZ00058701</strain>
    </source>
</reference>
<protein>
    <submittedName>
        <fullName evidence="9">DoxX family protein</fullName>
    </submittedName>
</protein>
<comment type="similarity">
    <text evidence="2">Belongs to the DoxX family.</text>
</comment>
<reference evidence="8" key="1">
    <citation type="journal article" date="2018" name="Genome Biol.">
        <title>SKESA: strategic k-mer extension for scrupulous assemblies.</title>
        <authorList>
            <person name="Souvorov A."/>
            <person name="Agarwala R."/>
            <person name="Lipman D.J."/>
        </authorList>
    </citation>
    <scope>NUCLEOTIDE SEQUENCE</scope>
    <source>
        <strain evidence="8">AZ00058701</strain>
    </source>
</reference>
<keyword evidence="4 7" id="KW-0812">Transmembrane</keyword>
<dbReference type="Proteomes" id="UP000239239">
    <property type="component" value="Unassembled WGS sequence"/>
</dbReference>
<sequence>MLNNSVETSINKPFISKIIQIYLSVTKVLEKIALPVLVLFMRLWMAKIFWYSGMTKISNWQSTVFLFREEYKVPFVPPEITACLATSFELACPVLLIFGFATRLATLPLLAMTAVIQFTYLDLIDHRYWAMLLALILFYGPGSLSLDHLISKKFGLLASSRGDVA</sequence>
<name>A0A133WX65_LEGPN</name>
<gene>
    <name evidence="9" type="ORF">C3928_10760</name>
    <name evidence="8" type="ORF">JBJ86_10320</name>
</gene>
<dbReference type="InterPro" id="IPR051907">
    <property type="entry name" value="DoxX-like_oxidoreductase"/>
</dbReference>
<dbReference type="PANTHER" id="PTHR33452">
    <property type="entry name" value="OXIDOREDUCTASE CATD-RELATED"/>
    <property type="match status" value="1"/>
</dbReference>
<accession>A0A133WX65</accession>
<evidence type="ECO:0000256" key="2">
    <source>
        <dbReference type="ARBA" id="ARBA00006679"/>
    </source>
</evidence>
<organism evidence="9 10">
    <name type="scientific">Legionella pneumophila</name>
    <dbReference type="NCBI Taxonomy" id="446"/>
    <lineage>
        <taxon>Bacteria</taxon>
        <taxon>Pseudomonadati</taxon>
        <taxon>Pseudomonadota</taxon>
        <taxon>Gammaproteobacteria</taxon>
        <taxon>Legionellales</taxon>
        <taxon>Legionellaceae</taxon>
        <taxon>Legionella</taxon>
    </lineage>
</organism>
<feature type="transmembrane region" description="Helical" evidence="7">
    <location>
        <begin position="32"/>
        <end position="50"/>
    </location>
</feature>
<keyword evidence="6 7" id="KW-0472">Membrane</keyword>
<dbReference type="PANTHER" id="PTHR33452:SF1">
    <property type="entry name" value="INNER MEMBRANE PROTEIN YPHA-RELATED"/>
    <property type="match status" value="1"/>
</dbReference>
<dbReference type="InterPro" id="IPR032808">
    <property type="entry name" value="DoxX"/>
</dbReference>
<dbReference type="Pfam" id="PF07681">
    <property type="entry name" value="DoxX"/>
    <property type="match status" value="1"/>
</dbReference>
<evidence type="ECO:0000256" key="6">
    <source>
        <dbReference type="ARBA" id="ARBA00023136"/>
    </source>
</evidence>
<comment type="caution">
    <text evidence="9">The sequence shown here is derived from an EMBL/GenBank/DDBJ whole genome shotgun (WGS) entry which is preliminary data.</text>
</comment>
<evidence type="ECO:0000256" key="7">
    <source>
        <dbReference type="SAM" id="Phobius"/>
    </source>
</evidence>
<dbReference type="OrthoDB" id="121744at2"/>
<feature type="transmembrane region" description="Helical" evidence="7">
    <location>
        <begin position="94"/>
        <end position="116"/>
    </location>
</feature>
<evidence type="ECO:0000256" key="5">
    <source>
        <dbReference type="ARBA" id="ARBA00022989"/>
    </source>
</evidence>
<evidence type="ECO:0000313" key="9">
    <source>
        <dbReference type="EMBL" id="PPK30103.1"/>
    </source>
</evidence>
<dbReference type="Proteomes" id="UP000866496">
    <property type="component" value="Unassembled WGS sequence"/>
</dbReference>
<evidence type="ECO:0000313" key="8">
    <source>
        <dbReference type="EMBL" id="HAU1880635.1"/>
    </source>
</evidence>
<reference evidence="9 10" key="2">
    <citation type="submission" date="2018-02" db="EMBL/GenBank/DDBJ databases">
        <title>Draft genome sequences of four Legionella pneumophila clinical strains isolated in Ontario.</title>
        <authorList>
            <person name="Fortuna A."/>
            <person name="Ramnarine R."/>
            <person name="Li A."/>
            <person name="Frantz C."/>
            <person name="Mallo G."/>
        </authorList>
    </citation>
    <scope>NUCLEOTIDE SEQUENCE [LARGE SCALE GENOMIC DNA]</scope>
    <source>
        <strain evidence="9 10">LG61</strain>
    </source>
</reference>
<evidence type="ECO:0000256" key="4">
    <source>
        <dbReference type="ARBA" id="ARBA00022692"/>
    </source>
</evidence>
<keyword evidence="3" id="KW-1003">Cell membrane</keyword>
<evidence type="ECO:0000313" key="10">
    <source>
        <dbReference type="Proteomes" id="UP000239239"/>
    </source>
</evidence>
<dbReference type="EMBL" id="PQWY01000015">
    <property type="protein sequence ID" value="PPK30103.1"/>
    <property type="molecule type" value="Genomic_DNA"/>
</dbReference>
<evidence type="ECO:0000256" key="1">
    <source>
        <dbReference type="ARBA" id="ARBA00004651"/>
    </source>
</evidence>
<feature type="transmembrane region" description="Helical" evidence="7">
    <location>
        <begin position="128"/>
        <end position="146"/>
    </location>
</feature>
<dbReference type="GO" id="GO:0005886">
    <property type="term" value="C:plasma membrane"/>
    <property type="evidence" value="ECO:0007669"/>
    <property type="project" value="UniProtKB-SubCell"/>
</dbReference>
<keyword evidence="5 7" id="KW-1133">Transmembrane helix</keyword>
<comment type="subcellular location">
    <subcellularLocation>
        <location evidence="1">Cell membrane</location>
        <topology evidence="1">Multi-pass membrane protein</topology>
    </subcellularLocation>
</comment>
<dbReference type="AlphaFoldDB" id="A0A133WX65"/>
<dbReference type="RefSeq" id="WP_010947818.1">
    <property type="nucleotide sequence ID" value="NZ_BBUG01000033.1"/>
</dbReference>
<proteinExistence type="inferred from homology"/>